<proteinExistence type="predicted"/>
<dbReference type="CDD" id="cd12885">
    <property type="entry name" value="SPRY_RanBP_like"/>
    <property type="match status" value="1"/>
</dbReference>
<dbReference type="EMBL" id="SAEB01000003">
    <property type="protein sequence ID" value="RVD88015.1"/>
    <property type="molecule type" value="Genomic_DNA"/>
</dbReference>
<evidence type="ECO:0000313" key="6">
    <source>
        <dbReference type="Proteomes" id="UP000283090"/>
    </source>
</evidence>
<organism evidence="5 6">
    <name type="scientific">Arthrobotrys flagrans</name>
    <name type="common">Nematode-trapping fungus</name>
    <name type="synonym">Trichothecium flagrans</name>
    <dbReference type="NCBI Taxonomy" id="97331"/>
    <lineage>
        <taxon>Eukaryota</taxon>
        <taxon>Fungi</taxon>
        <taxon>Dikarya</taxon>
        <taxon>Ascomycota</taxon>
        <taxon>Pezizomycotina</taxon>
        <taxon>Orbiliomycetes</taxon>
        <taxon>Orbiliales</taxon>
        <taxon>Orbiliaceae</taxon>
        <taxon>Arthrobotrys</taxon>
    </lineage>
</organism>
<evidence type="ECO:0000256" key="1">
    <source>
        <dbReference type="ARBA" id="ARBA00022737"/>
    </source>
</evidence>
<dbReference type="InterPro" id="IPR002110">
    <property type="entry name" value="Ankyrin_rpt"/>
</dbReference>
<dbReference type="SUPFAM" id="SSF49899">
    <property type="entry name" value="Concanavalin A-like lectins/glucanases"/>
    <property type="match status" value="1"/>
</dbReference>
<dbReference type="InterPro" id="IPR013320">
    <property type="entry name" value="ConA-like_dom_sf"/>
</dbReference>
<protein>
    <recommendedName>
        <fullName evidence="4">SPRY domain-containing protein</fullName>
    </recommendedName>
</protein>
<dbReference type="RefSeq" id="XP_067493559.1">
    <property type="nucleotide sequence ID" value="XM_067630968.1"/>
</dbReference>
<feature type="domain" description="SPRY" evidence="4">
    <location>
        <begin position="375"/>
        <end position="497"/>
    </location>
</feature>
<dbReference type="VEuPathDB" id="FungiDB:DFL_002214"/>
<keyword evidence="2 3" id="KW-0040">ANK repeat</keyword>
<reference evidence="5 6" key="1">
    <citation type="submission" date="2019-01" db="EMBL/GenBank/DDBJ databases">
        <title>Intercellular communication is required for trap formation in the nematode-trapping fungus Duddingtonia flagrans.</title>
        <authorList>
            <person name="Youssar L."/>
            <person name="Wernet V."/>
            <person name="Hensel N."/>
            <person name="Hildebrandt H.-G."/>
            <person name="Fischer R."/>
        </authorList>
    </citation>
    <scope>NUCLEOTIDE SEQUENCE [LARGE SCALE GENOMIC DNA]</scope>
    <source>
        <strain evidence="5 6">CBS H-5679</strain>
    </source>
</reference>
<dbReference type="PANTHER" id="PTHR24198:SF165">
    <property type="entry name" value="ANKYRIN REPEAT-CONTAINING PROTEIN-RELATED"/>
    <property type="match status" value="1"/>
</dbReference>
<dbReference type="STRING" id="97331.A0A437A9U8"/>
<dbReference type="PANTHER" id="PTHR24198">
    <property type="entry name" value="ANKYRIN REPEAT AND PROTEIN KINASE DOMAIN-CONTAINING PROTEIN"/>
    <property type="match status" value="1"/>
</dbReference>
<dbReference type="InterPro" id="IPR003877">
    <property type="entry name" value="SPRY_dom"/>
</dbReference>
<dbReference type="Pfam" id="PF12796">
    <property type="entry name" value="Ank_2"/>
    <property type="match status" value="1"/>
</dbReference>
<name>A0A437A9U8_ARTFL</name>
<dbReference type="Gene3D" id="1.25.40.20">
    <property type="entry name" value="Ankyrin repeat-containing domain"/>
    <property type="match status" value="2"/>
</dbReference>
<evidence type="ECO:0000256" key="2">
    <source>
        <dbReference type="ARBA" id="ARBA00023043"/>
    </source>
</evidence>
<sequence>MSIARKLLEAGANPNAQDSDSRTPLLDAAFSLNKEGVELLLEEKYKVDINDEDVNGQTVLIALASYVLDEAKSLELVNLLIEHGADIKPRAKNGWTAFISAVWYERWGIADVLMAAYSKERGDDHSYLTQKDINDETILHFAATDRCSGIKIAKLILGELTAAEISKFLEEREPSKGRTALQKSFTKRNLDFALYLIECGANFRATDSSGESVADTFFKLWMASRKCSDYDLNTSWETWTKLYCNIQWEYKKLSEAGIDPLKKDSEGWDAFDWAYACHQKEMMQECFTNFDVDDLARTAEWRDKFPPITKWDAERSQPPMRFLEVDNIVELAKDYQDTHIENESDICDRSLCPNPSRTCYAAVTNHPISPYAESFYYEATILKAKAEKLAVVIVGLVGEGAPTSELPGWGHKNIATYGFHGDDGRVYAPEWAIGDNNGKELPAGASPIGVGDTIGCGYDNLNHNVFWTLNGRYLGGFRGFTCLRPALSLGRNGVLGFTIHEFW</sequence>
<evidence type="ECO:0000259" key="4">
    <source>
        <dbReference type="Pfam" id="PF00622"/>
    </source>
</evidence>
<feature type="repeat" description="ANK" evidence="3">
    <location>
        <begin position="176"/>
        <end position="208"/>
    </location>
</feature>
<keyword evidence="6" id="KW-1185">Reference proteome</keyword>
<dbReference type="PROSITE" id="PS50088">
    <property type="entry name" value="ANK_REPEAT"/>
    <property type="match status" value="1"/>
</dbReference>
<dbReference type="InterPro" id="IPR043136">
    <property type="entry name" value="B30.2/SPRY_sf"/>
</dbReference>
<evidence type="ECO:0000313" key="5">
    <source>
        <dbReference type="EMBL" id="RVD88015.1"/>
    </source>
</evidence>
<keyword evidence="1" id="KW-0677">Repeat</keyword>
<dbReference type="InterPro" id="IPR044736">
    <property type="entry name" value="Gid1/RanBPM/SPLA_SPRY"/>
</dbReference>
<dbReference type="InterPro" id="IPR036770">
    <property type="entry name" value="Ankyrin_rpt-contain_sf"/>
</dbReference>
<evidence type="ECO:0000256" key="3">
    <source>
        <dbReference type="PROSITE-ProRule" id="PRU00023"/>
    </source>
</evidence>
<dbReference type="OrthoDB" id="341259at2759"/>
<dbReference type="AlphaFoldDB" id="A0A437A9U8"/>
<accession>A0A437A9U8</accession>
<dbReference type="GeneID" id="93584525"/>
<dbReference type="Pfam" id="PF00622">
    <property type="entry name" value="SPRY"/>
    <property type="match status" value="1"/>
</dbReference>
<dbReference type="SUPFAM" id="SSF48403">
    <property type="entry name" value="Ankyrin repeat"/>
    <property type="match status" value="1"/>
</dbReference>
<dbReference type="SMART" id="SM00248">
    <property type="entry name" value="ANK"/>
    <property type="match status" value="6"/>
</dbReference>
<comment type="caution">
    <text evidence="5">The sequence shown here is derived from an EMBL/GenBank/DDBJ whole genome shotgun (WGS) entry which is preliminary data.</text>
</comment>
<dbReference type="Proteomes" id="UP000283090">
    <property type="component" value="Unassembled WGS sequence"/>
</dbReference>
<dbReference type="Gene3D" id="2.60.120.920">
    <property type="match status" value="1"/>
</dbReference>
<gene>
    <name evidence="5" type="ORF">DFL_002214</name>
</gene>